<name>A0A0U4JL24_9CAUD</name>
<proteinExistence type="predicted"/>
<reference evidence="1 2" key="1">
    <citation type="submission" date="2015-11" db="EMBL/GenBank/DDBJ databases">
        <authorList>
            <person name="Schneider V.M."/>
            <person name="Bradley K.W."/>
            <person name="Asai D.J."/>
            <person name="Bowman C.A."/>
            <person name="Russell D.A."/>
            <person name="Pope W.H."/>
            <person name="Jacobs-Sera D."/>
            <person name="Hendrix R.W."/>
            <person name="Hatfull G.F."/>
        </authorList>
    </citation>
    <scope>NUCLEOTIDE SEQUENCE [LARGE SCALE GENOMIC DNA]</scope>
</reference>
<evidence type="ECO:0000313" key="1">
    <source>
        <dbReference type="EMBL" id="ALY09041.1"/>
    </source>
</evidence>
<dbReference type="KEGG" id="vg:40079408"/>
<gene>
    <name evidence="1" type="primary">66</name>
    <name evidence="1" type="ORF">GORDON_66</name>
</gene>
<protein>
    <submittedName>
        <fullName evidence="1">Uncharacterized protein</fullName>
    </submittedName>
</protein>
<keyword evidence="2" id="KW-1185">Reference proteome</keyword>
<dbReference type="OrthoDB" id="38671at10239"/>
<dbReference type="Proteomes" id="UP000226177">
    <property type="component" value="Segment"/>
</dbReference>
<dbReference type="GeneID" id="40079408"/>
<accession>A0A0U4JL24</accession>
<dbReference type="RefSeq" id="YP_009603527.1">
    <property type="nucleotide sequence ID" value="NC_041952.1"/>
</dbReference>
<sequence length="45" mass="5219">MVIHETHEMILTPIGTNECAHCWACFCHDPVNVFEQPCKETFKID</sequence>
<evidence type="ECO:0000313" key="2">
    <source>
        <dbReference type="Proteomes" id="UP000226177"/>
    </source>
</evidence>
<organism evidence="1 2">
    <name type="scientific">Arthrobacter phage Gordon</name>
    <dbReference type="NCBI Taxonomy" id="1772298"/>
    <lineage>
        <taxon>Viruses</taxon>
        <taxon>Duplodnaviria</taxon>
        <taxon>Heunggongvirae</taxon>
        <taxon>Uroviricota</taxon>
        <taxon>Caudoviricetes</taxon>
        <taxon>Gordonvirus</taxon>
        <taxon>Gordonvirus gordon</taxon>
    </lineage>
</organism>
<dbReference type="EMBL" id="KU160646">
    <property type="protein sequence ID" value="ALY09041.1"/>
    <property type="molecule type" value="Genomic_DNA"/>
</dbReference>